<dbReference type="RefSeq" id="WP_107349289.1">
    <property type="nucleotide sequence ID" value="NZ_PYMH01000005.1"/>
</dbReference>
<dbReference type="OrthoDB" id="9766564at2"/>
<comment type="similarity">
    <text evidence="3 7">Belongs to the metallo-dependent hydrolases superfamily. Uronate isomerase family.</text>
</comment>
<evidence type="ECO:0000256" key="2">
    <source>
        <dbReference type="ARBA" id="ARBA00004892"/>
    </source>
</evidence>
<organism evidence="8 9">
    <name type="scientific">Photobacterium lutimaris</name>
    <dbReference type="NCBI Taxonomy" id="388278"/>
    <lineage>
        <taxon>Bacteria</taxon>
        <taxon>Pseudomonadati</taxon>
        <taxon>Pseudomonadota</taxon>
        <taxon>Gammaproteobacteria</taxon>
        <taxon>Vibrionales</taxon>
        <taxon>Vibrionaceae</taxon>
        <taxon>Photobacterium</taxon>
    </lineage>
</organism>
<evidence type="ECO:0000256" key="3">
    <source>
        <dbReference type="ARBA" id="ARBA00008397"/>
    </source>
</evidence>
<dbReference type="Gene3D" id="3.20.20.140">
    <property type="entry name" value="Metal-dependent hydrolases"/>
    <property type="match status" value="1"/>
</dbReference>
<sequence>MKKPFLDQHFLLHTPTAQHLYHSYAKDLPIIDYHNHLSAQDIYQDNHYRSIADAWLSHDHYVWRAMRGNGIDEHYITGAASDYEKFQKWCATVPYLAGNPFYHWAHMELQRYFGVTDLICTENCDKIWRQCNEQIDGDGFSARQLLERMNVESLCTTDDPLSDLRYHRHLAETDFAVKVLPTFRADDIFNIDNSKKFVNWVAKLSSLTDLRINKIESLYQALDLRFDYFHEHGCRLSDLGLKTVPYSDSSTLKDADRALSKALAGQPLSDKEINQFKTKLFQYLGQKNYDLGWVMQLHIGVLQDTNQRRFEQLGGATGFSAIDDTCIAQNLGKLLSLLDYHRAMPKTILYCLNPKDNYVLGTMAGAFQDSDFGPGKVQLGAAWWFNDQKDGIVNQLKTLGNLGVLGRFVGMLTDSRSFLSYPRHEYFRRILCNLIGEWVELGELPDNEALLKRMISDICYYNAKSYFSL</sequence>
<dbReference type="InterPro" id="IPR003766">
    <property type="entry name" value="Uronate_isomerase"/>
</dbReference>
<comment type="catalytic activity">
    <reaction evidence="7">
        <text>aldehydo-D-galacturonate = keto-D-tagaturonate</text>
        <dbReference type="Rhea" id="RHEA:27702"/>
        <dbReference type="ChEBI" id="CHEBI:12952"/>
        <dbReference type="ChEBI" id="CHEBI:17886"/>
    </reaction>
</comment>
<evidence type="ECO:0000313" key="9">
    <source>
        <dbReference type="Proteomes" id="UP000241222"/>
    </source>
</evidence>
<dbReference type="GO" id="GO:0042840">
    <property type="term" value="P:D-glucuronate catabolic process"/>
    <property type="evidence" value="ECO:0007669"/>
    <property type="project" value="TreeGrafter"/>
</dbReference>
<evidence type="ECO:0000256" key="5">
    <source>
        <dbReference type="ARBA" id="ARBA00020555"/>
    </source>
</evidence>
<evidence type="ECO:0000256" key="6">
    <source>
        <dbReference type="ARBA" id="ARBA00023235"/>
    </source>
</evidence>
<dbReference type="NCBIfam" id="NF002794">
    <property type="entry name" value="PRK02925.1"/>
    <property type="match status" value="1"/>
</dbReference>
<dbReference type="Proteomes" id="UP000241222">
    <property type="component" value="Unassembled WGS sequence"/>
</dbReference>
<dbReference type="AlphaFoldDB" id="A0A2T3IYI2"/>
<dbReference type="PANTHER" id="PTHR30068">
    <property type="entry name" value="URONATE ISOMERASE"/>
    <property type="match status" value="1"/>
</dbReference>
<dbReference type="SUPFAM" id="SSF51556">
    <property type="entry name" value="Metallo-dependent hydrolases"/>
    <property type="match status" value="1"/>
</dbReference>
<name>A0A2T3IYI2_9GAMM</name>
<reference evidence="8 9" key="1">
    <citation type="submission" date="2018-03" db="EMBL/GenBank/DDBJ databases">
        <title>Whole genome sequencing of Histamine producing bacteria.</title>
        <authorList>
            <person name="Butler K."/>
        </authorList>
    </citation>
    <scope>NUCLEOTIDE SEQUENCE [LARGE SCALE GENOMIC DNA]</scope>
    <source>
        <strain evidence="8 9">JCM 13586</strain>
    </source>
</reference>
<dbReference type="EMBL" id="PYMH01000005">
    <property type="protein sequence ID" value="PSU33656.1"/>
    <property type="molecule type" value="Genomic_DNA"/>
</dbReference>
<accession>A0A2T3IYI2</accession>
<dbReference type="Pfam" id="PF02614">
    <property type="entry name" value="UxaC"/>
    <property type="match status" value="1"/>
</dbReference>
<comment type="catalytic activity">
    <reaction evidence="1 7">
        <text>D-glucuronate = D-fructuronate</text>
        <dbReference type="Rhea" id="RHEA:13049"/>
        <dbReference type="ChEBI" id="CHEBI:58720"/>
        <dbReference type="ChEBI" id="CHEBI:59863"/>
        <dbReference type="EC" id="5.3.1.12"/>
    </reaction>
</comment>
<dbReference type="HAMAP" id="MF_00675">
    <property type="entry name" value="UxaC"/>
    <property type="match status" value="1"/>
</dbReference>
<dbReference type="GO" id="GO:0008880">
    <property type="term" value="F:glucuronate isomerase activity"/>
    <property type="evidence" value="ECO:0007669"/>
    <property type="project" value="UniProtKB-UniRule"/>
</dbReference>
<keyword evidence="6 7" id="KW-0413">Isomerase</keyword>
<dbReference type="InterPro" id="IPR032466">
    <property type="entry name" value="Metal_Hydrolase"/>
</dbReference>
<comment type="pathway">
    <text evidence="2 7">Carbohydrate metabolism; pentose and glucuronate interconversion.</text>
</comment>
<dbReference type="GO" id="GO:0019698">
    <property type="term" value="P:D-galacturonate catabolic process"/>
    <property type="evidence" value="ECO:0007669"/>
    <property type="project" value="TreeGrafter"/>
</dbReference>
<dbReference type="PANTHER" id="PTHR30068:SF4">
    <property type="entry name" value="URONATE ISOMERASE"/>
    <property type="match status" value="1"/>
</dbReference>
<evidence type="ECO:0000313" key="8">
    <source>
        <dbReference type="EMBL" id="PSU33656.1"/>
    </source>
</evidence>
<dbReference type="UniPathway" id="UPA00246"/>
<dbReference type="Gene3D" id="1.10.2020.10">
    <property type="entry name" value="uronate isomerase, domain 2, chain A"/>
    <property type="match status" value="1"/>
</dbReference>
<proteinExistence type="inferred from homology"/>
<gene>
    <name evidence="7" type="primary">uxaC</name>
    <name evidence="8" type="ORF">C9I99_12870</name>
</gene>
<keyword evidence="9" id="KW-1185">Reference proteome</keyword>
<evidence type="ECO:0000256" key="4">
    <source>
        <dbReference type="ARBA" id="ARBA00012546"/>
    </source>
</evidence>
<evidence type="ECO:0000256" key="1">
    <source>
        <dbReference type="ARBA" id="ARBA00001165"/>
    </source>
</evidence>
<dbReference type="EC" id="5.3.1.12" evidence="4 7"/>
<evidence type="ECO:0000256" key="7">
    <source>
        <dbReference type="HAMAP-Rule" id="MF_00675"/>
    </source>
</evidence>
<comment type="caution">
    <text evidence="8">The sequence shown here is derived from an EMBL/GenBank/DDBJ whole genome shotgun (WGS) entry which is preliminary data.</text>
</comment>
<protein>
    <recommendedName>
        <fullName evidence="5 7">Uronate isomerase</fullName>
        <ecNumber evidence="4 7">5.3.1.12</ecNumber>
    </recommendedName>
    <alternativeName>
        <fullName evidence="7">Glucuronate isomerase</fullName>
    </alternativeName>
    <alternativeName>
        <fullName evidence="7">Uronic isomerase</fullName>
    </alternativeName>
</protein>